<sequence length="605" mass="66380">MAYKLLPKPESTHSPCSASWSNIRLEPTKKKVLLFIPCIFTTIVNLLLVTTIVNDWTIQGTYYDRINRDRASVQILVHILAGLLGLAQVSTLRNLVNYYARDMLFQHKLTLDELGFYNALTTSQINWALPKLRLFVLLITAAVALGPSALWTGALTPINVIAVNKEHVSLFVPTYSNHTADYWQQGWFNANVPPKHTNLGMFTYAPQRERYNFFINDGSTASSLDGRPQVFKKGDNSNFTYHGRSYGMGSSVGLVDKGLTIHQHIIAYSYFETGYQSNFTCTRNISSASTFLPRFFYLDTNAPMVYLFRSASPIDSTIDSGYFVADLSTGQNITAAKTFSTNDTAGWLANSTKPLVYLDIQGLGAYEDLKGIQCMGQFIPTKFSVDVDVVNQTITVTPNTAQGVVNIDESGAIAGAAGDSLAALSLISTNSFTSVLGNMFHDNIFNVKQQGTNETDETLLLRGIGESVQAISDQYFFSLSSAQLMIANDTRSEPVIASIRAIRVGKDSLIYAVTTLNCLVVLILIFQAVWTKLWYGLLKFNFADVKNVIVGTSQGGGQIAQIVEDEYKIQGSIWSGEASDRVAGNIPVHIVQKAGTLAVVAILEG</sequence>
<protein>
    <submittedName>
        <fullName evidence="2">Uncharacterized protein</fullName>
    </submittedName>
</protein>
<keyword evidence="1" id="KW-0812">Transmembrane</keyword>
<keyword evidence="1" id="KW-0472">Membrane</keyword>
<comment type="caution">
    <text evidence="2">The sequence shown here is derived from an EMBL/GenBank/DDBJ whole genome shotgun (WGS) entry which is preliminary data.</text>
</comment>
<evidence type="ECO:0000313" key="2">
    <source>
        <dbReference type="EMBL" id="RDW59537.1"/>
    </source>
</evidence>
<dbReference type="Proteomes" id="UP000256645">
    <property type="component" value="Unassembled WGS sequence"/>
</dbReference>
<dbReference type="OrthoDB" id="529273at2759"/>
<name>A0A3D8QCU3_9HELO</name>
<dbReference type="STRING" id="1849047.A0A3D8QCU3"/>
<dbReference type="EMBL" id="PDLM01000016">
    <property type="protein sequence ID" value="RDW59537.1"/>
    <property type="molecule type" value="Genomic_DNA"/>
</dbReference>
<accession>A0A3D8QCU3</accession>
<organism evidence="2 3">
    <name type="scientific">Coleophoma cylindrospora</name>
    <dbReference type="NCBI Taxonomy" id="1849047"/>
    <lineage>
        <taxon>Eukaryota</taxon>
        <taxon>Fungi</taxon>
        <taxon>Dikarya</taxon>
        <taxon>Ascomycota</taxon>
        <taxon>Pezizomycotina</taxon>
        <taxon>Leotiomycetes</taxon>
        <taxon>Helotiales</taxon>
        <taxon>Dermateaceae</taxon>
        <taxon>Coleophoma</taxon>
    </lineage>
</organism>
<dbReference type="AlphaFoldDB" id="A0A3D8QCU3"/>
<evidence type="ECO:0000313" key="3">
    <source>
        <dbReference type="Proteomes" id="UP000256645"/>
    </source>
</evidence>
<feature type="transmembrane region" description="Helical" evidence="1">
    <location>
        <begin position="509"/>
        <end position="530"/>
    </location>
</feature>
<feature type="transmembrane region" description="Helical" evidence="1">
    <location>
        <begin position="73"/>
        <end position="96"/>
    </location>
</feature>
<gene>
    <name evidence="2" type="ORF">BP6252_12624</name>
</gene>
<keyword evidence="1" id="KW-1133">Transmembrane helix</keyword>
<keyword evidence="3" id="KW-1185">Reference proteome</keyword>
<feature type="transmembrane region" description="Helical" evidence="1">
    <location>
        <begin position="134"/>
        <end position="154"/>
    </location>
</feature>
<reference evidence="2 3" key="1">
    <citation type="journal article" date="2018" name="IMA Fungus">
        <title>IMA Genome-F 9: Draft genome sequence of Annulohypoxylon stygium, Aspergillus mulundensis, Berkeleyomyces basicola (syn. Thielaviopsis basicola), Ceratocystis smalleyi, two Cercospora beticola strains, Coleophoma cylindrospora, Fusarium fracticaudum, Phialophora cf. hyalina, and Morchella septimelata.</title>
        <authorList>
            <person name="Wingfield B.D."/>
            <person name="Bills G.F."/>
            <person name="Dong Y."/>
            <person name="Huang W."/>
            <person name="Nel W.J."/>
            <person name="Swalarsk-Parry B.S."/>
            <person name="Vaghefi N."/>
            <person name="Wilken P.M."/>
            <person name="An Z."/>
            <person name="de Beer Z.W."/>
            <person name="De Vos L."/>
            <person name="Chen L."/>
            <person name="Duong T.A."/>
            <person name="Gao Y."/>
            <person name="Hammerbacher A."/>
            <person name="Kikkert J.R."/>
            <person name="Li Y."/>
            <person name="Li H."/>
            <person name="Li K."/>
            <person name="Li Q."/>
            <person name="Liu X."/>
            <person name="Ma X."/>
            <person name="Naidoo K."/>
            <person name="Pethybridge S.J."/>
            <person name="Sun J."/>
            <person name="Steenkamp E.T."/>
            <person name="van der Nest M.A."/>
            <person name="van Wyk S."/>
            <person name="Wingfield M.J."/>
            <person name="Xiong C."/>
            <person name="Yue Q."/>
            <person name="Zhang X."/>
        </authorList>
    </citation>
    <scope>NUCLEOTIDE SEQUENCE [LARGE SCALE GENOMIC DNA]</scope>
    <source>
        <strain evidence="2 3">BP6252</strain>
    </source>
</reference>
<feature type="transmembrane region" description="Helical" evidence="1">
    <location>
        <begin position="32"/>
        <end position="53"/>
    </location>
</feature>
<proteinExistence type="predicted"/>
<evidence type="ECO:0000256" key="1">
    <source>
        <dbReference type="SAM" id="Phobius"/>
    </source>
</evidence>